<feature type="region of interest" description="Disordered" evidence="4">
    <location>
        <begin position="1181"/>
        <end position="1356"/>
    </location>
</feature>
<feature type="compositionally biased region" description="Polar residues" evidence="4">
    <location>
        <begin position="88"/>
        <end position="104"/>
    </location>
</feature>
<dbReference type="Proteomes" id="UP001302126">
    <property type="component" value="Unassembled WGS sequence"/>
</dbReference>
<comment type="subcellular location">
    <subcellularLocation>
        <location evidence="3">Nucleus</location>
    </subcellularLocation>
</comment>
<feature type="region of interest" description="Disordered" evidence="4">
    <location>
        <begin position="465"/>
        <end position="703"/>
    </location>
</feature>
<feature type="region of interest" description="Disordered" evidence="4">
    <location>
        <begin position="1378"/>
        <end position="1613"/>
    </location>
</feature>
<dbReference type="PANTHER" id="PTHR21712:SF29">
    <property type="entry name" value="PRE-RRNA-PROCESSING PROTEIN FHL1"/>
    <property type="match status" value="1"/>
</dbReference>
<feature type="region of interest" description="Disordered" evidence="4">
    <location>
        <begin position="1"/>
        <end position="45"/>
    </location>
</feature>
<dbReference type="GO" id="GO:0005634">
    <property type="term" value="C:nucleus"/>
    <property type="evidence" value="ECO:0007669"/>
    <property type="project" value="UniProtKB-SubCell"/>
</dbReference>
<dbReference type="SMART" id="SM00339">
    <property type="entry name" value="FH"/>
    <property type="match status" value="1"/>
</dbReference>
<feature type="compositionally biased region" description="Basic and acidic residues" evidence="4">
    <location>
        <begin position="607"/>
        <end position="623"/>
    </location>
</feature>
<feature type="compositionally biased region" description="Low complexity" evidence="4">
    <location>
        <begin position="1310"/>
        <end position="1327"/>
    </location>
</feature>
<keyword evidence="2 3" id="KW-0539">Nucleus</keyword>
<feature type="compositionally biased region" description="Polar residues" evidence="4">
    <location>
        <begin position="1234"/>
        <end position="1245"/>
    </location>
</feature>
<dbReference type="GO" id="GO:0060962">
    <property type="term" value="P:regulation of ribosomal protein gene transcription by RNA polymerase II"/>
    <property type="evidence" value="ECO:0007669"/>
    <property type="project" value="InterPro"/>
</dbReference>
<accession>A0AAN6WYP8</accession>
<dbReference type="InterPro" id="IPR008984">
    <property type="entry name" value="SMAD_FHA_dom_sf"/>
</dbReference>
<proteinExistence type="predicted"/>
<feature type="region of interest" description="Disordered" evidence="4">
    <location>
        <begin position="80"/>
        <end position="104"/>
    </location>
</feature>
<dbReference type="SUPFAM" id="SSF46785">
    <property type="entry name" value="Winged helix' DNA-binding domain"/>
    <property type="match status" value="1"/>
</dbReference>
<dbReference type="GO" id="GO:0003700">
    <property type="term" value="F:DNA-binding transcription factor activity"/>
    <property type="evidence" value="ECO:0007669"/>
    <property type="project" value="InterPro"/>
</dbReference>
<dbReference type="PRINTS" id="PR00053">
    <property type="entry name" value="FORKHEAD"/>
</dbReference>
<dbReference type="EMBL" id="MU864364">
    <property type="protein sequence ID" value="KAK4190634.1"/>
    <property type="molecule type" value="Genomic_DNA"/>
</dbReference>
<feature type="compositionally biased region" description="Polar residues" evidence="4">
    <location>
        <begin position="866"/>
        <end position="879"/>
    </location>
</feature>
<feature type="region of interest" description="Disordered" evidence="4">
    <location>
        <begin position="1674"/>
        <end position="1769"/>
    </location>
</feature>
<keyword evidence="1 3" id="KW-0238">DNA-binding</keyword>
<dbReference type="InterPro" id="IPR001766">
    <property type="entry name" value="Fork_head_dom"/>
</dbReference>
<dbReference type="PANTHER" id="PTHR21712">
    <property type="entry name" value="PRE-RRNA-PROCESSING PROTEIN FHL1"/>
    <property type="match status" value="1"/>
</dbReference>
<reference evidence="7" key="2">
    <citation type="submission" date="2023-05" db="EMBL/GenBank/DDBJ databases">
        <authorList>
            <consortium name="Lawrence Berkeley National Laboratory"/>
            <person name="Steindorff A."/>
            <person name="Hensen N."/>
            <person name="Bonometti L."/>
            <person name="Westerberg I."/>
            <person name="Brannstrom I.O."/>
            <person name="Guillou S."/>
            <person name="Cros-Aarteil S."/>
            <person name="Calhoun S."/>
            <person name="Haridas S."/>
            <person name="Kuo A."/>
            <person name="Mondo S."/>
            <person name="Pangilinan J."/>
            <person name="Riley R."/>
            <person name="Labutti K."/>
            <person name="Andreopoulos B."/>
            <person name="Lipzen A."/>
            <person name="Chen C."/>
            <person name="Yanf M."/>
            <person name="Daum C."/>
            <person name="Ng V."/>
            <person name="Clum A."/>
            <person name="Ohm R."/>
            <person name="Martin F."/>
            <person name="Silar P."/>
            <person name="Natvig D."/>
            <person name="Lalanne C."/>
            <person name="Gautier V."/>
            <person name="Ament-Velasquez S.L."/>
            <person name="Kruys A."/>
            <person name="Hutchinson M.I."/>
            <person name="Powell A.J."/>
            <person name="Barry K."/>
            <person name="Miller A.N."/>
            <person name="Grigoriev I.V."/>
            <person name="Debuchy R."/>
            <person name="Gladieux P."/>
            <person name="Thoren M.H."/>
            <person name="Johannesson H."/>
        </authorList>
    </citation>
    <scope>NUCLEOTIDE SEQUENCE</scope>
    <source>
        <strain evidence="7">PSN309</strain>
    </source>
</reference>
<feature type="compositionally biased region" description="Basic and acidic residues" evidence="4">
    <location>
        <begin position="560"/>
        <end position="569"/>
    </location>
</feature>
<feature type="compositionally biased region" description="Low complexity" evidence="4">
    <location>
        <begin position="1745"/>
        <end position="1755"/>
    </location>
</feature>
<feature type="domain" description="FHA" evidence="5">
    <location>
        <begin position="379"/>
        <end position="430"/>
    </location>
</feature>
<evidence type="ECO:0000256" key="4">
    <source>
        <dbReference type="SAM" id="MobiDB-lite"/>
    </source>
</evidence>
<evidence type="ECO:0000256" key="2">
    <source>
        <dbReference type="ARBA" id="ARBA00023242"/>
    </source>
</evidence>
<sequence>MTSSALDGVGDVQSPAPPAFSPLTDPAPDSTTREPSVNPNAVLDEPLSSALEQSQLGIQAECATVPAKLSTTTTAQDASSSSAALSSNHPTNAAATTFGSAQNNLNGDTSTALFSSQTAAMDLMDYSMDSSTYLNPLSRLTAMASLSQRPMGLPMTFPNLSIPDMPRTVRPSQVSISLALEQQDALLNPPAQAAAAPEPSLESFARIEFADSVFEMTTYAVIIGRDQRALDQARKDEKDQEDYQRKVERYARAGIPPPEQPAALANRSKFSKSYVSEEGGMLGPESDGEDEVPRPFKRRKPSVHGSLGEDDTPRASKKRKMSAHGPASGESHEPQVEAPTAEQTLDEKNINFDRQYVSHTPGAAAVDLNALRPSPHVVPFIGIHSPGPNIAQKTKSISRQHLKIKFNPEKGVFEAIPLHKNGFFCDDVHYKDEPVVLKSGSSIQIKDVHFVFVINGVECGKTGGKEEIQQEPVSQARRYSEGGKEMSFDFESSHDPERRSSSPEEVEAPVEPPKEESDSELSDLDEEMADAMDDREDSEIIETVEKDMEDQDQDDDQDQEHEMVLDPDHPLFNIKPEDMTPEMLATLPLLPPKKRGPGRPPKNGIMSKREERLRKKAAMELAKKNMPAPPPGEPPIKRKVGRPRKHPLPENTPDRPTRKYKSRKPREDGEQSDPEKAIKERRREKPKTPPLELNRESYTEEQLQKPNKNYGILIDEVLTAAPGGLSLKQIYKRIQEKYPYYYFSVDTKGWESSVRHNLIGNDAFKKNEEDHRWVRVPGIDIDAGKKRKAASPDHSSSHHAFGQHYPTAAVPPGQLFQTNASGQQGYRPGAVPQGTGYQPAHGQVNMGQHPHQQLSGQPVGAGVQQAPRQAYQTPQQGQHVGQAPDYGDQSAARPFPPNTQPTSYSSPYASRPPPNGTVQPGGVPQNMQRQALPPQNGQGQYNGLPRVNTQSPHLGTAAGARASQPPVTNGVSTPVAPAVKDELVKFVSNFKKTVIDSLSSRSSAPLYIAMSVINRGLGLATESMVPDETTLENIVLGVFEKSKAKVNDQLLHPGLVSELVNFKTNMVKTLAGAKMKPLDAERLILSAMDRVLGFTDHSTMQAATEAGKKEYVEAERVLMGAITNVVNDHQRRLATPAPLPTPGPPQPRATAPMPSAAPAYVSTGHPAQATPARQTMPGTVAIPRQVPGQPQSGIHGPAQPAPRPVVYTQNAPAQNTAQAQYRPTATAPAPIQPDNMTATQTSHSTAARPGTLAPAPNGNGMAPAPIRPTTQTVPQSQVQVGAQARHQHVQQGGQGGPAAAASAPFPPSTPHSLAQSLSAAKSQAQMQGAPSVQQQAQTRAPLAPSHAPQGYTAPTQSANNQVRYSASPALNQTARPLPVQGAPVQTQAPQSIPAKASPQSQPPLQGQAASAPRLPAQASPPLQAAQPHSPLVRTQPTPAPVAQAAGQRPAQFTAQTSAPAQQSQSQGSLARQPTQSPMGQVPSQAQPQIQGTVTTASPRQAPAVPTQHLQGPPAQSSTQRQAQPQAPTAQASPSLGFARPPTQSPSVQASVVQAPPAQAPATRSPTVQTSLPAQVPMARPVPSAAPTPNSAPAPVKTTPSPPVPASTPAPARVSPQAPAQTIAVAPTQAVASGTTNVSTATPNQTIASGMVRIPRPVTTTTQAAAQPSGLASVYPSSMPLPPKPPAPVATPASPETPAAIPASISTATAAATPAVASTGPSPPVPTTASTTTSHFPSVSFGSVGSSASSAQSTATAPPPPPTPTATVAR</sequence>
<feature type="compositionally biased region" description="Basic residues" evidence="4">
    <location>
        <begin position="637"/>
        <end position="646"/>
    </location>
</feature>
<feature type="compositionally biased region" description="Low complexity" evidence="4">
    <location>
        <begin position="1512"/>
        <end position="1566"/>
    </location>
</feature>
<dbReference type="Pfam" id="PF00498">
    <property type="entry name" value="FHA"/>
    <property type="match status" value="1"/>
</dbReference>
<feature type="domain" description="Fork-head" evidence="6">
    <location>
        <begin position="705"/>
        <end position="778"/>
    </location>
</feature>
<feature type="compositionally biased region" description="Basic and acidic residues" evidence="4">
    <location>
        <begin position="665"/>
        <end position="698"/>
    </location>
</feature>
<evidence type="ECO:0000259" key="6">
    <source>
        <dbReference type="PROSITE" id="PS50039"/>
    </source>
</evidence>
<feature type="region of interest" description="Disordered" evidence="4">
    <location>
        <begin position="1133"/>
        <end position="1154"/>
    </location>
</feature>
<evidence type="ECO:0000259" key="5">
    <source>
        <dbReference type="PROSITE" id="PS50006"/>
    </source>
</evidence>
<organism evidence="7 8">
    <name type="scientific">Podospora australis</name>
    <dbReference type="NCBI Taxonomy" id="1536484"/>
    <lineage>
        <taxon>Eukaryota</taxon>
        <taxon>Fungi</taxon>
        <taxon>Dikarya</taxon>
        <taxon>Ascomycota</taxon>
        <taxon>Pezizomycotina</taxon>
        <taxon>Sordariomycetes</taxon>
        <taxon>Sordariomycetidae</taxon>
        <taxon>Sordariales</taxon>
        <taxon>Podosporaceae</taxon>
        <taxon>Podospora</taxon>
    </lineage>
</organism>
<feature type="compositionally biased region" description="Polar residues" evidence="4">
    <location>
        <begin position="1328"/>
        <end position="1338"/>
    </location>
</feature>
<feature type="compositionally biased region" description="Polar residues" evidence="4">
    <location>
        <begin position="1734"/>
        <end position="1744"/>
    </location>
</feature>
<keyword evidence="8" id="KW-1185">Reference proteome</keyword>
<feature type="compositionally biased region" description="Pro residues" evidence="4">
    <location>
        <begin position="1137"/>
        <end position="1147"/>
    </location>
</feature>
<dbReference type="GO" id="GO:0043565">
    <property type="term" value="F:sequence-specific DNA binding"/>
    <property type="evidence" value="ECO:0007669"/>
    <property type="project" value="InterPro"/>
</dbReference>
<dbReference type="PROSITE" id="PS50006">
    <property type="entry name" value="FHA_DOMAIN"/>
    <property type="match status" value="1"/>
</dbReference>
<feature type="compositionally biased region" description="Polar residues" evidence="4">
    <location>
        <begin position="815"/>
        <end position="824"/>
    </location>
</feature>
<feature type="compositionally biased region" description="Polar residues" evidence="4">
    <location>
        <begin position="29"/>
        <end position="39"/>
    </location>
</feature>
<reference evidence="7" key="1">
    <citation type="journal article" date="2023" name="Mol. Phylogenet. Evol.">
        <title>Genome-scale phylogeny and comparative genomics of the fungal order Sordariales.</title>
        <authorList>
            <person name="Hensen N."/>
            <person name="Bonometti L."/>
            <person name="Westerberg I."/>
            <person name="Brannstrom I.O."/>
            <person name="Guillou S."/>
            <person name="Cros-Aarteil S."/>
            <person name="Calhoun S."/>
            <person name="Haridas S."/>
            <person name="Kuo A."/>
            <person name="Mondo S."/>
            <person name="Pangilinan J."/>
            <person name="Riley R."/>
            <person name="LaButti K."/>
            <person name="Andreopoulos B."/>
            <person name="Lipzen A."/>
            <person name="Chen C."/>
            <person name="Yan M."/>
            <person name="Daum C."/>
            <person name="Ng V."/>
            <person name="Clum A."/>
            <person name="Steindorff A."/>
            <person name="Ohm R.A."/>
            <person name="Martin F."/>
            <person name="Silar P."/>
            <person name="Natvig D.O."/>
            <person name="Lalanne C."/>
            <person name="Gautier V."/>
            <person name="Ament-Velasquez S.L."/>
            <person name="Kruys A."/>
            <person name="Hutchinson M.I."/>
            <person name="Powell A.J."/>
            <person name="Barry K."/>
            <person name="Miller A.N."/>
            <person name="Grigoriev I.V."/>
            <person name="Debuchy R."/>
            <person name="Gladieux P."/>
            <person name="Hiltunen Thoren M."/>
            <person name="Johannesson H."/>
        </authorList>
    </citation>
    <scope>NUCLEOTIDE SEQUENCE</scope>
    <source>
        <strain evidence="7">PSN309</strain>
    </source>
</reference>
<dbReference type="PROSITE" id="PS50039">
    <property type="entry name" value="FORK_HEAD_3"/>
    <property type="match status" value="1"/>
</dbReference>
<evidence type="ECO:0000313" key="7">
    <source>
        <dbReference type="EMBL" id="KAK4190634.1"/>
    </source>
</evidence>
<name>A0AAN6WYP8_9PEZI</name>
<dbReference type="Gene3D" id="1.10.10.10">
    <property type="entry name" value="Winged helix-like DNA-binding domain superfamily/Winged helix DNA-binding domain"/>
    <property type="match status" value="1"/>
</dbReference>
<evidence type="ECO:0000313" key="8">
    <source>
        <dbReference type="Proteomes" id="UP001302126"/>
    </source>
</evidence>
<dbReference type="Gene3D" id="2.60.200.20">
    <property type="match status" value="1"/>
</dbReference>
<gene>
    <name evidence="7" type="ORF">QBC35DRAFT_489299</name>
</gene>
<feature type="compositionally biased region" description="Acidic residues" evidence="4">
    <location>
        <begin position="517"/>
        <end position="559"/>
    </location>
</feature>
<comment type="caution">
    <text evidence="7">The sequence shown here is derived from an EMBL/GenBank/DDBJ whole genome shotgun (WGS) entry which is preliminary data.</text>
</comment>
<dbReference type="InterPro" id="IPR045178">
    <property type="entry name" value="Fhl1/FHA1"/>
</dbReference>
<feature type="compositionally biased region" description="Low complexity" evidence="4">
    <location>
        <begin position="1253"/>
        <end position="1284"/>
    </location>
</feature>
<protein>
    <recommendedName>
        <fullName evidence="9">Fork-head domain-containing protein</fullName>
    </recommendedName>
</protein>
<feature type="compositionally biased region" description="Low complexity" evidence="4">
    <location>
        <begin position="1689"/>
        <end position="1719"/>
    </location>
</feature>
<dbReference type="Pfam" id="PF00250">
    <property type="entry name" value="Forkhead"/>
    <property type="match status" value="1"/>
</dbReference>
<dbReference type="SUPFAM" id="SSF49879">
    <property type="entry name" value="SMAD/FHA domain"/>
    <property type="match status" value="1"/>
</dbReference>
<feature type="compositionally biased region" description="Polar residues" evidence="4">
    <location>
        <begin position="925"/>
        <end position="953"/>
    </location>
</feature>
<evidence type="ECO:0000256" key="3">
    <source>
        <dbReference type="PROSITE-ProRule" id="PRU00089"/>
    </source>
</evidence>
<feature type="compositionally biased region" description="Polar residues" evidence="4">
    <location>
        <begin position="1473"/>
        <end position="1498"/>
    </location>
</feature>
<feature type="compositionally biased region" description="Low complexity" evidence="4">
    <location>
        <begin position="1208"/>
        <end position="1220"/>
    </location>
</feature>
<feature type="compositionally biased region" description="Low complexity" evidence="4">
    <location>
        <begin position="1407"/>
        <end position="1472"/>
    </location>
</feature>
<feature type="DNA-binding region" description="Fork-head" evidence="3">
    <location>
        <begin position="705"/>
        <end position="778"/>
    </location>
</feature>
<feature type="compositionally biased region" description="Pro residues" evidence="4">
    <location>
        <begin position="1678"/>
        <end position="1688"/>
    </location>
</feature>
<feature type="compositionally biased region" description="Basic and acidic residues" evidence="4">
    <location>
        <begin position="478"/>
        <end position="502"/>
    </location>
</feature>
<feature type="region of interest" description="Disordered" evidence="4">
    <location>
        <begin position="784"/>
        <end position="972"/>
    </location>
</feature>
<dbReference type="InterPro" id="IPR036388">
    <property type="entry name" value="WH-like_DNA-bd_sf"/>
</dbReference>
<evidence type="ECO:0000256" key="1">
    <source>
        <dbReference type="ARBA" id="ARBA00023125"/>
    </source>
</evidence>
<dbReference type="InterPro" id="IPR000253">
    <property type="entry name" value="FHA_dom"/>
</dbReference>
<feature type="region of interest" description="Disordered" evidence="4">
    <location>
        <begin position="275"/>
        <end position="342"/>
    </location>
</feature>
<dbReference type="InterPro" id="IPR036390">
    <property type="entry name" value="WH_DNA-bd_sf"/>
</dbReference>
<evidence type="ECO:0008006" key="9">
    <source>
        <dbReference type="Google" id="ProtNLM"/>
    </source>
</evidence>